<evidence type="ECO:0000256" key="4">
    <source>
        <dbReference type="ARBA" id="ARBA00022840"/>
    </source>
</evidence>
<evidence type="ECO:0000256" key="2">
    <source>
        <dbReference type="ARBA" id="ARBA00022801"/>
    </source>
</evidence>
<keyword evidence="4" id="KW-0067">ATP-binding</keyword>
<dbReference type="InterPro" id="IPR006500">
    <property type="entry name" value="Helicase_put_C_phage/plasmid"/>
</dbReference>
<dbReference type="Pfam" id="PF08706">
    <property type="entry name" value="D5_N"/>
    <property type="match status" value="1"/>
</dbReference>
<keyword evidence="1" id="KW-0547">Nucleotide-binding</keyword>
<dbReference type="Pfam" id="PF03288">
    <property type="entry name" value="Pox_D5"/>
    <property type="match status" value="1"/>
</dbReference>
<evidence type="ECO:0000259" key="6">
    <source>
        <dbReference type="PROSITE" id="PS51206"/>
    </source>
</evidence>
<comment type="caution">
    <text evidence="7">The sequence shown here is derived from an EMBL/GenBank/DDBJ whole genome shotgun (WGS) entry which is preliminary data.</text>
</comment>
<dbReference type="PANTHER" id="PTHR35372:SF2">
    <property type="entry name" value="SF3 HELICASE DOMAIN-CONTAINING PROTEIN"/>
    <property type="match status" value="1"/>
</dbReference>
<keyword evidence="8" id="KW-1185">Reference proteome</keyword>
<dbReference type="InterPro" id="IPR051620">
    <property type="entry name" value="ORF904-like_C"/>
</dbReference>
<dbReference type="InterPro" id="IPR004968">
    <property type="entry name" value="DNA_primase/NTPase_C"/>
</dbReference>
<dbReference type="EMBL" id="BAABFX010000033">
    <property type="protein sequence ID" value="GAA4399063.1"/>
    <property type="molecule type" value="Genomic_DNA"/>
</dbReference>
<evidence type="ECO:0000256" key="5">
    <source>
        <dbReference type="SAM" id="MobiDB-lite"/>
    </source>
</evidence>
<organism evidence="7 8">
    <name type="scientific">Ornithinibacter aureus</name>
    <dbReference type="NCBI Taxonomy" id="622664"/>
    <lineage>
        <taxon>Bacteria</taxon>
        <taxon>Bacillati</taxon>
        <taxon>Actinomycetota</taxon>
        <taxon>Actinomycetes</taxon>
        <taxon>Micrococcales</taxon>
        <taxon>Intrasporangiaceae</taxon>
        <taxon>Ornithinibacter</taxon>
    </lineage>
</organism>
<evidence type="ECO:0000256" key="3">
    <source>
        <dbReference type="ARBA" id="ARBA00022806"/>
    </source>
</evidence>
<dbReference type="SUPFAM" id="SSF56747">
    <property type="entry name" value="Prim-pol domain"/>
    <property type="match status" value="1"/>
</dbReference>
<feature type="compositionally biased region" description="Basic and acidic residues" evidence="5">
    <location>
        <begin position="181"/>
        <end position="191"/>
    </location>
</feature>
<evidence type="ECO:0000313" key="7">
    <source>
        <dbReference type="EMBL" id="GAA4399063.1"/>
    </source>
</evidence>
<dbReference type="CDD" id="cd04859">
    <property type="entry name" value="Prim_Pol"/>
    <property type="match status" value="1"/>
</dbReference>
<feature type="region of interest" description="Disordered" evidence="5">
    <location>
        <begin position="179"/>
        <end position="200"/>
    </location>
</feature>
<dbReference type="NCBIfam" id="TIGR01613">
    <property type="entry name" value="primase_Cterm"/>
    <property type="match status" value="1"/>
</dbReference>
<dbReference type="PANTHER" id="PTHR35372">
    <property type="entry name" value="ATP BINDING PROTEIN-RELATED"/>
    <property type="match status" value="1"/>
</dbReference>
<reference evidence="8" key="1">
    <citation type="journal article" date="2019" name="Int. J. Syst. Evol. Microbiol.">
        <title>The Global Catalogue of Microorganisms (GCM) 10K type strain sequencing project: providing services to taxonomists for standard genome sequencing and annotation.</title>
        <authorList>
            <consortium name="The Broad Institute Genomics Platform"/>
            <consortium name="The Broad Institute Genome Sequencing Center for Infectious Disease"/>
            <person name="Wu L."/>
            <person name="Ma J."/>
        </authorList>
    </citation>
    <scope>NUCLEOTIDE SEQUENCE [LARGE SCALE GENOMIC DNA]</scope>
    <source>
        <strain evidence="8">JCM 17738</strain>
    </source>
</reference>
<keyword evidence="2" id="KW-0378">Hydrolase</keyword>
<dbReference type="SMART" id="SM00885">
    <property type="entry name" value="D5_N"/>
    <property type="match status" value="1"/>
</dbReference>
<dbReference type="Proteomes" id="UP001500390">
    <property type="component" value="Unassembled WGS sequence"/>
</dbReference>
<feature type="domain" description="SF3 helicase" evidence="6">
    <location>
        <begin position="485"/>
        <end position="644"/>
    </location>
</feature>
<proteinExistence type="predicted"/>
<evidence type="ECO:0000313" key="8">
    <source>
        <dbReference type="Proteomes" id="UP001500390"/>
    </source>
</evidence>
<keyword evidence="3" id="KW-0347">Helicase</keyword>
<name>A0ABP8K1R9_9MICO</name>
<sequence length="806" mass="87589">MHKAIATEFAGWPLIEIYSAGPDGTCHCPDGATCTRGAGKHPKGYWKDAAPLTEHGRTPRGLGVRTGAEAGFWVLDVDEAGVEPMKALIAEHGGFPATRKHQTGGGTWHYFFTMPDDFDITCSPGRLPKGVDVRGNGGYVILPPHRSGKGLYTVIDSSPVAPAPGWLLDLLRPKAVAEPVRAADPEQRKPSEASPYETSAIDSEVSRLKAMRDAATPDGAEYKGEPWDATTFEVACKLFELANSDWTALTPDEVPLLVRAEAPRDAGFDGSRVEAKIDSARGKVGAKQRPAPVDNTSWLEEVTPRSGPSALTGRTLDRDEVALTAAGALSDAEQASRFADAELSGRFLHAPGLGWLQWDGRRWADTDESVVVESSRRYAKQLIIDATRRGADPDAIKALTRRLTKNAIRAVVELARGIDGVRVQASALDAHPDLLNVANGVVDLRSGGLRPHDPGLLLTRISPVPYLPDATHPDVSAALQAIPAETREWMQVRFGQAASGHPAPDDIVPITFGGGANGKSSVLGAVDTALGEHSGVVSARLMVGRAGDHPTELMQLRGLRLAISEELPEGHALDTKRLKDVSGTHAITARAIRRDNVSFPATHSLVLSSNYRPKIVDTDHGTWRRLALVTFPWRYAAAPSGPGQRTADQGLRQRLREGLDGQHEAALAWVVEGARRWYAAGRVLPPPPGRVAEDTLAWRRQSDLVLAYVHDRLEFDAAAMVPSLELYADFGDWMTNRGHSRWSEKTFSERFDSHEMVTERNVARARTRDHGGLSRRFEEANQAYAPGQQVRVHKGLRFRRLTEGAR</sequence>
<dbReference type="PROSITE" id="PS51206">
    <property type="entry name" value="SF3_HELICASE_1"/>
    <property type="match status" value="1"/>
</dbReference>
<accession>A0ABP8K1R9</accession>
<dbReference type="InterPro" id="IPR014818">
    <property type="entry name" value="Phage/plasmid_primase_P4_C"/>
</dbReference>
<protein>
    <recommendedName>
        <fullName evidence="6">SF3 helicase domain-containing protein</fullName>
    </recommendedName>
</protein>
<dbReference type="InterPro" id="IPR015330">
    <property type="entry name" value="DNA_primase/pol_bifunc_N"/>
</dbReference>
<dbReference type="InterPro" id="IPR014015">
    <property type="entry name" value="Helicase_SF3_DNA-vir"/>
</dbReference>
<gene>
    <name evidence="7" type="ORF">GCM10023153_24670</name>
</gene>
<evidence type="ECO:0000256" key="1">
    <source>
        <dbReference type="ARBA" id="ARBA00022741"/>
    </source>
</evidence>
<dbReference type="Pfam" id="PF09250">
    <property type="entry name" value="Prim-Pol"/>
    <property type="match status" value="1"/>
</dbReference>
<dbReference type="SMART" id="SM00943">
    <property type="entry name" value="Prim-Pol"/>
    <property type="match status" value="1"/>
</dbReference>